<dbReference type="OrthoDB" id="4412570at2"/>
<keyword evidence="1" id="KW-0732">Signal</keyword>
<name>A0A166IFT8_9MICO</name>
<dbReference type="KEGG" id="rte:GSU10_11175"/>
<evidence type="ECO:0000313" key="2">
    <source>
        <dbReference type="EMBL" id="KZX22314.1"/>
    </source>
</evidence>
<protein>
    <submittedName>
        <fullName evidence="2">Uncharacterized protein</fullName>
    </submittedName>
</protein>
<reference evidence="2 4" key="1">
    <citation type="submission" date="2015-08" db="EMBL/GenBank/DDBJ databases">
        <title>Draft Genome Sequence of Rathayibacter sp. Strain VKM Ac-2596 Isolated from Leaf Gall Induced by Plant-Parasitic Nematodes.</title>
        <authorList>
            <person name="Vasilenko O.V."/>
            <person name="Starodumova I.P."/>
            <person name="Tarlachkov S.V."/>
            <person name="Dorofeeva L.V."/>
            <person name="Evtushenko L.I."/>
        </authorList>
    </citation>
    <scope>NUCLEOTIDE SEQUENCE [LARGE SCALE GENOMIC DNA]</scope>
    <source>
        <strain evidence="2 4">VKM Ac-2596</strain>
    </source>
</reference>
<organism evidence="2 4">
    <name type="scientific">Rathayibacter tanaceti</name>
    <dbReference type="NCBI Taxonomy" id="1671680"/>
    <lineage>
        <taxon>Bacteria</taxon>
        <taxon>Bacillati</taxon>
        <taxon>Actinomycetota</taxon>
        <taxon>Actinomycetes</taxon>
        <taxon>Micrococcales</taxon>
        <taxon>Microbacteriaceae</taxon>
        <taxon>Rathayibacter</taxon>
    </lineage>
</organism>
<evidence type="ECO:0000313" key="5">
    <source>
        <dbReference type="Proteomes" id="UP000465031"/>
    </source>
</evidence>
<sequence>MNPRNVTTKLTVGISAVALLGAVAAPAYADESVTNEYSSAAGAVNRVTPSESTPEVGDSGLPADGGSVITTNGAGIIMPAQGAPVVSDGNVVYDGQHSGSKIIAQPTATGLRSLVYIEDSSAPERYDFNFNDASRLQVLPDGAVAVLGEPEGTEEPLLGVVAAPWAKDLNGQSVPTHFEVEGTTLTQVVEHKEGNYAYGIVADPDWNACAAGAIAGFGGGAVAAGSIGSVIPFWGTAGGAVMGGLYGATAGCMAAGG</sequence>
<dbReference type="Proteomes" id="UP000076717">
    <property type="component" value="Unassembled WGS sequence"/>
</dbReference>
<dbReference type="EMBL" id="LIIN01000010">
    <property type="protein sequence ID" value="KZX22314.1"/>
    <property type="molecule type" value="Genomic_DNA"/>
</dbReference>
<dbReference type="Proteomes" id="UP000465031">
    <property type="component" value="Chromosome"/>
</dbReference>
<dbReference type="EMBL" id="CP047186">
    <property type="protein sequence ID" value="QHC56139.1"/>
    <property type="molecule type" value="Genomic_DNA"/>
</dbReference>
<dbReference type="RefSeq" id="WP_132504890.1">
    <property type="nucleotide sequence ID" value="NZ_CP047186.1"/>
</dbReference>
<evidence type="ECO:0000313" key="3">
    <source>
        <dbReference type="EMBL" id="QHC56139.1"/>
    </source>
</evidence>
<feature type="chain" id="PRO_5041598074" evidence="1">
    <location>
        <begin position="30"/>
        <end position="257"/>
    </location>
</feature>
<dbReference type="AlphaFoldDB" id="A0A166IFT8"/>
<proteinExistence type="predicted"/>
<feature type="signal peptide" evidence="1">
    <location>
        <begin position="1"/>
        <end position="29"/>
    </location>
</feature>
<reference evidence="5" key="2">
    <citation type="submission" date="2019-12" db="EMBL/GenBank/DDBJ databases">
        <title>Complete and draft genome sequences of new strains and members of some known species of the genus Rathayibacter isolated from plants.</title>
        <authorList>
            <person name="Tarlachkov S.V."/>
            <person name="Starodumova I.P."/>
            <person name="Dorofeeva L.V."/>
            <person name="Prisyazhnaya N.V."/>
            <person name="Leyn S."/>
            <person name="Zlamal J."/>
            <person name="Elan M."/>
            <person name="Osterman A.L."/>
            <person name="Nadler S."/>
            <person name="Subbotin S.A."/>
            <person name="Evtushenko L.I."/>
        </authorList>
    </citation>
    <scope>NUCLEOTIDE SEQUENCE [LARGE SCALE GENOMIC DNA]</scope>
    <source>
        <strain evidence="5">VKM Ac-2761</strain>
    </source>
</reference>
<accession>A0A166IFT8</accession>
<evidence type="ECO:0000256" key="1">
    <source>
        <dbReference type="SAM" id="SignalP"/>
    </source>
</evidence>
<gene>
    <name evidence="2" type="ORF">ACH61_00555</name>
    <name evidence="3" type="ORF">GSU10_11175</name>
</gene>
<evidence type="ECO:0000313" key="4">
    <source>
        <dbReference type="Proteomes" id="UP000076717"/>
    </source>
</evidence>
<keyword evidence="4" id="KW-1185">Reference proteome</keyword>
<reference evidence="3" key="3">
    <citation type="submission" date="2019-12" db="EMBL/GenBank/DDBJ databases">
        <title>Complete and Draft Genome Sequences of New Strains and Members of Some Known Species of the Genus Rathayibacter isolated from Plants.</title>
        <authorList>
            <person name="Tarlachkov S.V."/>
            <person name="Starodumova I.P."/>
            <person name="Dorofeeva L.V."/>
            <person name="Prisyazhnaya N.V."/>
            <person name="Leyn S.A."/>
            <person name="Zlamal J.E."/>
            <person name="Elane M.L."/>
            <person name="Osterman A.L."/>
            <person name="Nadler S.A."/>
            <person name="Subbotin S.A."/>
            <person name="Evtushenko L.I."/>
        </authorList>
    </citation>
    <scope>NUCLEOTIDE SEQUENCE</scope>
    <source>
        <strain evidence="3">VKM Ac-2761</strain>
    </source>
</reference>